<proteinExistence type="predicted"/>
<organism evidence="2 3">
    <name type="scientific">Physocladia obscura</name>
    <dbReference type="NCBI Taxonomy" id="109957"/>
    <lineage>
        <taxon>Eukaryota</taxon>
        <taxon>Fungi</taxon>
        <taxon>Fungi incertae sedis</taxon>
        <taxon>Chytridiomycota</taxon>
        <taxon>Chytridiomycota incertae sedis</taxon>
        <taxon>Chytridiomycetes</taxon>
        <taxon>Chytridiales</taxon>
        <taxon>Chytriomycetaceae</taxon>
        <taxon>Physocladia</taxon>
    </lineage>
</organism>
<dbReference type="EMBL" id="JADGJH010000059">
    <property type="protein sequence ID" value="KAJ3140087.1"/>
    <property type="molecule type" value="Genomic_DNA"/>
</dbReference>
<reference evidence="2" key="1">
    <citation type="submission" date="2020-05" db="EMBL/GenBank/DDBJ databases">
        <title>Phylogenomic resolution of chytrid fungi.</title>
        <authorList>
            <person name="Stajich J.E."/>
            <person name="Amses K."/>
            <person name="Simmons R."/>
            <person name="Seto K."/>
            <person name="Myers J."/>
            <person name="Bonds A."/>
            <person name="Quandt C.A."/>
            <person name="Barry K."/>
            <person name="Liu P."/>
            <person name="Grigoriev I."/>
            <person name="Longcore J.E."/>
            <person name="James T.Y."/>
        </authorList>
    </citation>
    <scope>NUCLEOTIDE SEQUENCE</scope>
    <source>
        <strain evidence="2">JEL0513</strain>
    </source>
</reference>
<keyword evidence="3" id="KW-1185">Reference proteome</keyword>
<feature type="region of interest" description="Disordered" evidence="1">
    <location>
        <begin position="118"/>
        <end position="197"/>
    </location>
</feature>
<evidence type="ECO:0000313" key="3">
    <source>
        <dbReference type="Proteomes" id="UP001211907"/>
    </source>
</evidence>
<accession>A0AAD5XI05</accession>
<feature type="region of interest" description="Disordered" evidence="1">
    <location>
        <begin position="1"/>
        <end position="51"/>
    </location>
</feature>
<dbReference type="AlphaFoldDB" id="A0AAD5XI05"/>
<gene>
    <name evidence="2" type="ORF">HK100_010585</name>
</gene>
<comment type="caution">
    <text evidence="2">The sequence shown here is derived from an EMBL/GenBank/DDBJ whole genome shotgun (WGS) entry which is preliminary data.</text>
</comment>
<sequence>MNQPEQQTLHQFYQSQQSADIPGETDSAATHAEAIQSNSQPAAAKGASAPPTVTEHAYSQYYDYNPSEVTRHALPDGSHAQFSSDLQQQHHATFFASFLVDRHNFPDFHAINDGSSAEFQTHNSQSTCTPSQEQHELELQQQMQMQQQLPQQQQEQQQQQNFENSSLLNSNESVSNDSPSDSPQLSIAGLKKSHKDVEKRRREKISTGISVFTDCFLFAFFRF</sequence>
<dbReference type="Proteomes" id="UP001211907">
    <property type="component" value="Unassembled WGS sequence"/>
</dbReference>
<name>A0AAD5XI05_9FUNG</name>
<feature type="compositionally biased region" description="Low complexity" evidence="1">
    <location>
        <begin position="139"/>
        <end position="176"/>
    </location>
</feature>
<feature type="compositionally biased region" description="Polar residues" evidence="1">
    <location>
        <begin position="118"/>
        <end position="130"/>
    </location>
</feature>
<protein>
    <submittedName>
        <fullName evidence="2">Uncharacterized protein</fullName>
    </submittedName>
</protein>
<feature type="compositionally biased region" description="Polar residues" evidence="1">
    <location>
        <begin position="1"/>
        <end position="19"/>
    </location>
</feature>
<evidence type="ECO:0000256" key="1">
    <source>
        <dbReference type="SAM" id="MobiDB-lite"/>
    </source>
</evidence>
<evidence type="ECO:0000313" key="2">
    <source>
        <dbReference type="EMBL" id="KAJ3140087.1"/>
    </source>
</evidence>